<gene>
    <name evidence="2" type="ORF">METBIDRAFT_11744</name>
</gene>
<organism evidence="2 3">
    <name type="scientific">Metschnikowia bicuspidata var. bicuspidata NRRL YB-4993</name>
    <dbReference type="NCBI Taxonomy" id="869754"/>
    <lineage>
        <taxon>Eukaryota</taxon>
        <taxon>Fungi</taxon>
        <taxon>Dikarya</taxon>
        <taxon>Ascomycota</taxon>
        <taxon>Saccharomycotina</taxon>
        <taxon>Pichiomycetes</taxon>
        <taxon>Metschnikowiaceae</taxon>
        <taxon>Metschnikowia</taxon>
    </lineage>
</organism>
<protein>
    <submittedName>
        <fullName evidence="2">Uncharacterized protein</fullName>
    </submittedName>
</protein>
<dbReference type="STRING" id="869754.A0A1A0HBD1"/>
<comment type="caution">
    <text evidence="2">The sequence shown here is derived from an EMBL/GenBank/DDBJ whole genome shotgun (WGS) entry which is preliminary data.</text>
</comment>
<sequence length="386" mass="44150">MLTCITPSSAIFLDALMHNVQQTQYLECAILQKPKYIKRVETDDLYQIQLFKDLGNFRSYKLRVSADSRNPFVVNLVVESFVDGFKKVFQFLSKDIDIDRISWQQYERHSALILNVPKRRQIFVDLFSVMPSNLTFTTTPKADSKKSLKNTDFAGREVPVQVKMDIPNQITQTANINIEKLNRAREYYRDDTSNQFSTPKREIASTEHGAFEAVKQAQLKQKRKCAHETHNESISHAAKKDGEKISKLSKFEKQQQLNKEEAQKYLYALIGGALITGKHGLNLGDNETKKATGNLNFETEVSSCSCQSNESNEYSFVPGSSSELSASAENSISQDEVENTNQETESINSEECERLVDDDTNYLKRHPSMEEVEDEEFVFLRKKFSE</sequence>
<dbReference type="OrthoDB" id="4093878at2759"/>
<feature type="compositionally biased region" description="Low complexity" evidence="1">
    <location>
        <begin position="315"/>
        <end position="333"/>
    </location>
</feature>
<evidence type="ECO:0000313" key="2">
    <source>
        <dbReference type="EMBL" id="OBA21182.1"/>
    </source>
</evidence>
<dbReference type="GeneID" id="30027052"/>
<name>A0A1A0HBD1_9ASCO</name>
<keyword evidence="3" id="KW-1185">Reference proteome</keyword>
<feature type="region of interest" description="Disordered" evidence="1">
    <location>
        <begin position="315"/>
        <end position="356"/>
    </location>
</feature>
<reference evidence="2 3" key="1">
    <citation type="submission" date="2016-05" db="EMBL/GenBank/DDBJ databases">
        <title>Comparative genomics of biotechnologically important yeasts.</title>
        <authorList>
            <consortium name="DOE Joint Genome Institute"/>
            <person name="Riley R."/>
            <person name="Haridas S."/>
            <person name="Wolfe K.H."/>
            <person name="Lopes M.R."/>
            <person name="Hittinger C.T."/>
            <person name="Goker M."/>
            <person name="Salamov A."/>
            <person name="Wisecaver J."/>
            <person name="Long T.M."/>
            <person name="Aerts A.L."/>
            <person name="Barry K."/>
            <person name="Choi C."/>
            <person name="Clum A."/>
            <person name="Coughlan A.Y."/>
            <person name="Deshpande S."/>
            <person name="Douglass A.P."/>
            <person name="Hanson S.J."/>
            <person name="Klenk H.-P."/>
            <person name="LaButti K."/>
            <person name="Lapidus A."/>
            <person name="Lindquist E."/>
            <person name="Lipzen A."/>
            <person name="Meier-kolthoff J.P."/>
            <person name="Ohm R.A."/>
            <person name="Otillar R.P."/>
            <person name="Pangilinan J."/>
            <person name="Peng Y."/>
            <person name="Rokas A."/>
            <person name="Rosa C.A."/>
            <person name="Scheuner C."/>
            <person name="Sibirny A.A."/>
            <person name="Slot J.C."/>
            <person name="Stielow J.B."/>
            <person name="Sun H."/>
            <person name="Kurtzman C.P."/>
            <person name="Blackwell M."/>
            <person name="Grigoriev I.V."/>
            <person name="Jeffries T.W."/>
        </authorList>
    </citation>
    <scope>NUCLEOTIDE SEQUENCE [LARGE SCALE GENOMIC DNA]</scope>
    <source>
        <strain evidence="2 3">NRRL YB-4993</strain>
    </source>
</reference>
<feature type="compositionally biased region" description="Polar residues" evidence="1">
    <location>
        <begin position="339"/>
        <end position="349"/>
    </location>
</feature>
<evidence type="ECO:0000256" key="1">
    <source>
        <dbReference type="SAM" id="MobiDB-lite"/>
    </source>
</evidence>
<accession>A0A1A0HBD1</accession>
<dbReference type="Proteomes" id="UP000092555">
    <property type="component" value="Unassembled WGS sequence"/>
</dbReference>
<proteinExistence type="predicted"/>
<dbReference type="RefSeq" id="XP_018711692.1">
    <property type="nucleotide sequence ID" value="XM_018854076.1"/>
</dbReference>
<evidence type="ECO:0000313" key="3">
    <source>
        <dbReference type="Proteomes" id="UP000092555"/>
    </source>
</evidence>
<dbReference type="EMBL" id="LXTC01000003">
    <property type="protein sequence ID" value="OBA21182.1"/>
    <property type="molecule type" value="Genomic_DNA"/>
</dbReference>
<dbReference type="AlphaFoldDB" id="A0A1A0HBD1"/>